<keyword evidence="6" id="KW-0804">Transcription</keyword>
<dbReference type="PANTHER" id="PTHR31313:SF79">
    <property type="entry name" value="C6 FINGER DOMAIN-CONTAINING PROTEIN"/>
    <property type="match status" value="1"/>
</dbReference>
<evidence type="ECO:0000313" key="10">
    <source>
        <dbReference type="EMBL" id="CEJ85232.1"/>
    </source>
</evidence>
<dbReference type="GO" id="GO:0006351">
    <property type="term" value="P:DNA-templated transcription"/>
    <property type="evidence" value="ECO:0007669"/>
    <property type="project" value="InterPro"/>
</dbReference>
<sequence>MSDDSSARRATSQDGQAVPASQASQMSTFAFTPSPYQQREMQKNFVFVDEHNRHKRLKVMRACEGCRRRKIKCDAATTNTWPCSACIRLKLHCVRPNGFDDNAPAGPYDNLMTPDQFQQMQMQMQLSPQSAHPKGMDDPYAADPAYSDPSGGMFNAIPYDPSQPQQQDIHYTTVPPNMVDNHFVAAQSNAFPTPPMHQGPRQDSSPDAHSVDSYQQQDLANLLGGLKLNELGTAPYLRSKASFRRGDDEPVVEDDGDYGSALPPIAIAPGSKIRIPPELMPDDETAQHFFDLYFEHIHPFVPVLYKPHFYQQWRTARHTISPLILEAIFAIGGRLTEEPAMGQQWLALASRHADSFMDTPRLSTLQALLIILKAREGTPKRGYFWRSWMTVVQCIQMAKDLGLDEHYEDHQLGHDCDCNPTDCHLRTRIWQTIFVCEIMIGGSQGRHDFGVGMDTVDFNVPAPIPGGDEVEYSVSRNFVYFARVARNIGRMTKSYSRLRKRKDWGIDPEFQQLEQTFRTFTSDLPQDMAVTYPTDNSPPWLPSCFVGNLLSYHQLTIILFHRPPLSFLDPNANSADWKKHMVHSYKAAKAVCLLQEAVVKQYGLTGLQCIQRGFSFPLYAGLSCIVIHLVAIVSPDPDLNTDAREFFTRHMRIVEQVMEAWPMPELQAQVDTVRLAFSADIRKPFLLKPSFPYSSPQPSTLSSPPQVSQGFNPGLGHTGSFDPPLDTRPALLSPYGTLPVTPPTSTGPMGSKNESPSIQTIDLTPQNGHLAAMQQQNLAVPDHNWNPSKIFEQWNTTFAVPPPPSQTSSANMGLSPEGSEVAAPGIHDVQSIANTIPVVHHQISPQDYSGAANFVTPAMWQESVASVYEGGLKRSWDYDEQVMIKRE</sequence>
<feature type="compositionally biased region" description="Polar residues" evidence="8">
    <location>
        <begin position="8"/>
        <end position="26"/>
    </location>
</feature>
<keyword evidence="4" id="KW-0805">Transcription regulation</keyword>
<dbReference type="InterPro" id="IPR036864">
    <property type="entry name" value="Zn2-C6_fun-type_DNA-bd_sf"/>
</dbReference>
<dbReference type="SUPFAM" id="SSF57701">
    <property type="entry name" value="Zn2/Cys6 DNA-binding domain"/>
    <property type="match status" value="1"/>
</dbReference>
<keyword evidence="11" id="KW-1185">Reference proteome</keyword>
<evidence type="ECO:0000256" key="2">
    <source>
        <dbReference type="ARBA" id="ARBA00022723"/>
    </source>
</evidence>
<dbReference type="Pfam" id="PF00172">
    <property type="entry name" value="Zn_clus"/>
    <property type="match status" value="1"/>
</dbReference>
<comment type="subcellular location">
    <subcellularLocation>
        <location evidence="1">Nucleus</location>
    </subcellularLocation>
</comment>
<evidence type="ECO:0000256" key="1">
    <source>
        <dbReference type="ARBA" id="ARBA00004123"/>
    </source>
</evidence>
<evidence type="ECO:0000256" key="7">
    <source>
        <dbReference type="ARBA" id="ARBA00023242"/>
    </source>
</evidence>
<dbReference type="STRING" id="1531966.A0A0A1TC40"/>
<dbReference type="GO" id="GO:0005634">
    <property type="term" value="C:nucleus"/>
    <property type="evidence" value="ECO:0007669"/>
    <property type="project" value="UniProtKB-SubCell"/>
</dbReference>
<dbReference type="GO" id="GO:0008270">
    <property type="term" value="F:zinc ion binding"/>
    <property type="evidence" value="ECO:0007669"/>
    <property type="project" value="InterPro"/>
</dbReference>
<feature type="domain" description="Zn(2)-C6 fungal-type" evidence="9">
    <location>
        <begin position="62"/>
        <end position="95"/>
    </location>
</feature>
<keyword evidence="5" id="KW-0238">DNA-binding</keyword>
<reference evidence="10 11" key="1">
    <citation type="journal article" date="2015" name="Genome Announc.">
        <title>Draft Genome Sequence and Gene Annotation of the Entomopathogenic Fungus Verticillium hemipterigenum.</title>
        <authorList>
            <person name="Horn F."/>
            <person name="Habel A."/>
            <person name="Scharf D.H."/>
            <person name="Dworschak J."/>
            <person name="Brakhage A.A."/>
            <person name="Guthke R."/>
            <person name="Hertweck C."/>
            <person name="Linde J."/>
        </authorList>
    </citation>
    <scope>NUCLEOTIDE SEQUENCE [LARGE SCALE GENOMIC DNA]</scope>
</reference>
<evidence type="ECO:0000256" key="3">
    <source>
        <dbReference type="ARBA" id="ARBA00022833"/>
    </source>
</evidence>
<dbReference type="Proteomes" id="UP000039046">
    <property type="component" value="Unassembled WGS sequence"/>
</dbReference>
<feature type="region of interest" description="Disordered" evidence="8">
    <location>
        <begin position="696"/>
        <end position="755"/>
    </location>
</feature>
<dbReference type="OrthoDB" id="2283631at2759"/>
<dbReference type="AlphaFoldDB" id="A0A0A1TC40"/>
<evidence type="ECO:0000256" key="5">
    <source>
        <dbReference type="ARBA" id="ARBA00023125"/>
    </source>
</evidence>
<name>A0A0A1TC40_9HYPO</name>
<dbReference type="PROSITE" id="PS00463">
    <property type="entry name" value="ZN2_CY6_FUNGAL_1"/>
    <property type="match status" value="1"/>
</dbReference>
<feature type="compositionally biased region" description="Low complexity" evidence="8">
    <location>
        <begin position="696"/>
        <end position="709"/>
    </location>
</feature>
<evidence type="ECO:0000256" key="4">
    <source>
        <dbReference type="ARBA" id="ARBA00023015"/>
    </source>
</evidence>
<dbReference type="Pfam" id="PF04082">
    <property type="entry name" value="Fungal_trans"/>
    <property type="match status" value="1"/>
</dbReference>
<dbReference type="SMART" id="SM00066">
    <property type="entry name" value="GAL4"/>
    <property type="match status" value="1"/>
</dbReference>
<dbReference type="CDD" id="cd00067">
    <property type="entry name" value="GAL4"/>
    <property type="match status" value="1"/>
</dbReference>
<protein>
    <recommendedName>
        <fullName evidence="9">Zn(2)-C6 fungal-type domain-containing protein</fullName>
    </recommendedName>
</protein>
<dbReference type="InterPro" id="IPR051615">
    <property type="entry name" value="Transcr_Regulatory_Elem"/>
</dbReference>
<keyword evidence="7" id="KW-0539">Nucleus</keyword>
<proteinExistence type="predicted"/>
<feature type="region of interest" description="Disordered" evidence="8">
    <location>
        <begin position="1"/>
        <end position="26"/>
    </location>
</feature>
<accession>A0A0A1TC40</accession>
<evidence type="ECO:0000256" key="6">
    <source>
        <dbReference type="ARBA" id="ARBA00023163"/>
    </source>
</evidence>
<evidence type="ECO:0000256" key="8">
    <source>
        <dbReference type="SAM" id="MobiDB-lite"/>
    </source>
</evidence>
<keyword evidence="2" id="KW-0479">Metal-binding</keyword>
<dbReference type="InterPro" id="IPR001138">
    <property type="entry name" value="Zn2Cys6_DnaBD"/>
</dbReference>
<dbReference type="GO" id="GO:0003677">
    <property type="term" value="F:DNA binding"/>
    <property type="evidence" value="ECO:0007669"/>
    <property type="project" value="UniProtKB-KW"/>
</dbReference>
<gene>
    <name evidence="10" type="ORF">VHEMI03709</name>
</gene>
<dbReference type="SMART" id="SM00906">
    <property type="entry name" value="Fungal_trans"/>
    <property type="match status" value="1"/>
</dbReference>
<feature type="compositionally biased region" description="Polar residues" evidence="8">
    <location>
        <begin position="743"/>
        <end position="755"/>
    </location>
</feature>
<evidence type="ECO:0000259" key="9">
    <source>
        <dbReference type="PROSITE" id="PS50048"/>
    </source>
</evidence>
<dbReference type="CDD" id="cd12148">
    <property type="entry name" value="fungal_TF_MHR"/>
    <property type="match status" value="1"/>
</dbReference>
<keyword evidence="3" id="KW-0862">Zinc</keyword>
<dbReference type="Gene3D" id="4.10.240.10">
    <property type="entry name" value="Zn(2)-C6 fungal-type DNA-binding domain"/>
    <property type="match status" value="1"/>
</dbReference>
<dbReference type="GO" id="GO:0000981">
    <property type="term" value="F:DNA-binding transcription factor activity, RNA polymerase II-specific"/>
    <property type="evidence" value="ECO:0007669"/>
    <property type="project" value="InterPro"/>
</dbReference>
<feature type="region of interest" description="Disordered" evidence="8">
    <location>
        <begin position="189"/>
        <end position="213"/>
    </location>
</feature>
<evidence type="ECO:0000313" key="11">
    <source>
        <dbReference type="Proteomes" id="UP000039046"/>
    </source>
</evidence>
<dbReference type="PANTHER" id="PTHR31313">
    <property type="entry name" value="TY1 ENHANCER ACTIVATOR"/>
    <property type="match status" value="1"/>
</dbReference>
<organism evidence="10 11">
    <name type="scientific">[Torrubiella] hemipterigena</name>
    <dbReference type="NCBI Taxonomy" id="1531966"/>
    <lineage>
        <taxon>Eukaryota</taxon>
        <taxon>Fungi</taxon>
        <taxon>Dikarya</taxon>
        <taxon>Ascomycota</taxon>
        <taxon>Pezizomycotina</taxon>
        <taxon>Sordariomycetes</taxon>
        <taxon>Hypocreomycetidae</taxon>
        <taxon>Hypocreales</taxon>
        <taxon>Clavicipitaceae</taxon>
        <taxon>Clavicipitaceae incertae sedis</taxon>
        <taxon>'Torrubiella' clade</taxon>
    </lineage>
</organism>
<dbReference type="InterPro" id="IPR007219">
    <property type="entry name" value="XnlR_reg_dom"/>
</dbReference>
<dbReference type="PROSITE" id="PS50048">
    <property type="entry name" value="ZN2_CY6_FUNGAL_2"/>
    <property type="match status" value="1"/>
</dbReference>
<dbReference type="EMBL" id="CDHN01000002">
    <property type="protein sequence ID" value="CEJ85232.1"/>
    <property type="molecule type" value="Genomic_DNA"/>
</dbReference>